<dbReference type="Gene3D" id="1.10.287.10">
    <property type="entry name" value="S15/NS1, RNA-binding"/>
    <property type="match status" value="1"/>
</dbReference>
<evidence type="ECO:0000313" key="9">
    <source>
        <dbReference type="Proteomes" id="UP000600363"/>
    </source>
</evidence>
<evidence type="ECO:0000259" key="7">
    <source>
        <dbReference type="SMART" id="SM01386"/>
    </source>
</evidence>
<reference evidence="8" key="1">
    <citation type="journal article" date="2020" name="bioRxiv">
        <title>A rank-normalized archaeal taxonomy based on genome phylogeny resolves widespread incomplete and uneven classifications.</title>
        <authorList>
            <person name="Rinke C."/>
            <person name="Chuvochina M."/>
            <person name="Mussig A.J."/>
            <person name="Chaumeil P.-A."/>
            <person name="Waite D.W."/>
            <person name="Whitman W.B."/>
            <person name="Parks D.H."/>
            <person name="Hugenholtz P."/>
        </authorList>
    </citation>
    <scope>NUCLEOTIDE SEQUENCE</scope>
    <source>
        <strain evidence="8">UBA12518</strain>
    </source>
</reference>
<dbReference type="InterPro" id="IPR009068">
    <property type="entry name" value="uS15_NS1_RNA-bd_sf"/>
</dbReference>
<keyword evidence="3 4" id="KW-0687">Ribonucleoprotein</keyword>
<feature type="region of interest" description="Disordered" evidence="6">
    <location>
        <begin position="1"/>
        <end position="23"/>
    </location>
</feature>
<dbReference type="SMART" id="SM01386">
    <property type="entry name" value="Ribosomal_S13_N"/>
    <property type="match status" value="1"/>
</dbReference>
<dbReference type="SMART" id="SM01387">
    <property type="entry name" value="Ribosomal_S15"/>
    <property type="match status" value="1"/>
</dbReference>
<dbReference type="AlphaFoldDB" id="A0A832VXX2"/>
<dbReference type="GO" id="GO:0006412">
    <property type="term" value="P:translation"/>
    <property type="evidence" value="ECO:0007669"/>
    <property type="project" value="UniProtKB-UniRule"/>
</dbReference>
<dbReference type="FunFam" id="1.10.287.10:FF:000003">
    <property type="entry name" value="40S ribosomal protein S13"/>
    <property type="match status" value="1"/>
</dbReference>
<gene>
    <name evidence="4" type="primary">rps15</name>
    <name evidence="8" type="ORF">HA299_06150</name>
</gene>
<proteinExistence type="inferred from homology"/>
<name>A0A832VXX2_9EURY</name>
<dbReference type="Pfam" id="PF08069">
    <property type="entry name" value="Ribosomal_S13_N"/>
    <property type="match status" value="1"/>
</dbReference>
<accession>A0A832VXX2</accession>
<dbReference type="PANTHER" id="PTHR11885">
    <property type="entry name" value="RIBOSOMAL PROTEIN S15P/S13E"/>
    <property type="match status" value="1"/>
</dbReference>
<evidence type="ECO:0000256" key="5">
    <source>
        <dbReference type="RuleBase" id="RU003919"/>
    </source>
</evidence>
<feature type="domain" description="Small ribosomal subunit protein uS15 N-terminal" evidence="7">
    <location>
        <begin position="1"/>
        <end position="60"/>
    </location>
</feature>
<dbReference type="InterPro" id="IPR000589">
    <property type="entry name" value="Ribosomal_uS15"/>
</dbReference>
<dbReference type="InterPro" id="IPR023029">
    <property type="entry name" value="Ribosomal_uS15_arc_euk"/>
</dbReference>
<dbReference type="EMBL" id="DUIH01000021">
    <property type="protein sequence ID" value="HIH70173.1"/>
    <property type="molecule type" value="Genomic_DNA"/>
</dbReference>
<dbReference type="GO" id="GO:0022627">
    <property type="term" value="C:cytosolic small ribosomal subunit"/>
    <property type="evidence" value="ECO:0007669"/>
    <property type="project" value="TreeGrafter"/>
</dbReference>
<dbReference type="Pfam" id="PF00312">
    <property type="entry name" value="Ribosomal_S15"/>
    <property type="match status" value="1"/>
</dbReference>
<evidence type="ECO:0000256" key="2">
    <source>
        <dbReference type="ARBA" id="ARBA00022980"/>
    </source>
</evidence>
<dbReference type="SUPFAM" id="SSF47060">
    <property type="entry name" value="S15/NS1 RNA-binding domain"/>
    <property type="match status" value="1"/>
</dbReference>
<feature type="compositionally biased region" description="Basic residues" evidence="6">
    <location>
        <begin position="1"/>
        <end position="17"/>
    </location>
</feature>
<dbReference type="CDD" id="cd00353">
    <property type="entry name" value="Ribosomal_S15p_S13e"/>
    <property type="match status" value="1"/>
</dbReference>
<dbReference type="PANTHER" id="PTHR11885:SF6">
    <property type="entry name" value="SMALL RIBOSOMAL SUBUNIT PROTEIN US15"/>
    <property type="match status" value="1"/>
</dbReference>
<evidence type="ECO:0000256" key="4">
    <source>
        <dbReference type="HAMAP-Rule" id="MF_01343"/>
    </source>
</evidence>
<dbReference type="GO" id="GO:0070181">
    <property type="term" value="F:small ribosomal subunit rRNA binding"/>
    <property type="evidence" value="ECO:0007669"/>
    <property type="project" value="TreeGrafter"/>
</dbReference>
<evidence type="ECO:0000256" key="6">
    <source>
        <dbReference type="SAM" id="MobiDB-lite"/>
    </source>
</evidence>
<dbReference type="PROSITE" id="PS00362">
    <property type="entry name" value="RIBOSOMAL_S15"/>
    <property type="match status" value="1"/>
</dbReference>
<dbReference type="Gene3D" id="4.10.860.130">
    <property type="match status" value="1"/>
</dbReference>
<organism evidence="8 9">
    <name type="scientific">Methermicoccus shengliensis</name>
    <dbReference type="NCBI Taxonomy" id="660064"/>
    <lineage>
        <taxon>Archaea</taxon>
        <taxon>Methanobacteriati</taxon>
        <taxon>Methanobacteriota</taxon>
        <taxon>Stenosarchaea group</taxon>
        <taxon>Methanomicrobia</taxon>
        <taxon>Methanosarcinales</taxon>
        <taxon>Methermicoccaceae</taxon>
        <taxon>Methermicoccus</taxon>
    </lineage>
</organism>
<comment type="subunit">
    <text evidence="4">Part of the 30S ribosomal subunit.</text>
</comment>
<dbReference type="InterPro" id="IPR012606">
    <property type="entry name" value="Ribosomal_uS15_N"/>
</dbReference>
<sequence length="152" mass="17742">MARMYAKRKGKSRSKPPHRTEPPEWVMYSAEEVEKLVLQLWADGMSTSKIGIVLRDQYGVPDVSLVCGKKIMRIIEEAGLAPSIPEDLRNLIEKAVRLRKHLELNKKDLHNRRSLQLCESKIRRLARYYKREGKLPKDWTYSPETAEILITR</sequence>
<evidence type="ECO:0000256" key="1">
    <source>
        <dbReference type="ARBA" id="ARBA00008434"/>
    </source>
</evidence>
<dbReference type="Proteomes" id="UP000600363">
    <property type="component" value="Unassembled WGS sequence"/>
</dbReference>
<protein>
    <recommendedName>
        <fullName evidence="4">Small ribosomal subunit protein uS15</fullName>
    </recommendedName>
</protein>
<evidence type="ECO:0000256" key="3">
    <source>
        <dbReference type="ARBA" id="ARBA00023274"/>
    </source>
</evidence>
<dbReference type="GO" id="GO:0003735">
    <property type="term" value="F:structural constituent of ribosome"/>
    <property type="evidence" value="ECO:0007669"/>
    <property type="project" value="InterPro"/>
</dbReference>
<dbReference type="NCBIfam" id="NF006331">
    <property type="entry name" value="PRK08561.1"/>
    <property type="match status" value="1"/>
</dbReference>
<dbReference type="HAMAP" id="MF_01343_A">
    <property type="entry name" value="Ribosomal_uS15_A"/>
    <property type="match status" value="1"/>
</dbReference>
<comment type="caution">
    <text evidence="8">The sequence shown here is derived from an EMBL/GenBank/DDBJ whole genome shotgun (WGS) entry which is preliminary data.</text>
</comment>
<evidence type="ECO:0000313" key="8">
    <source>
        <dbReference type="EMBL" id="HIH70173.1"/>
    </source>
</evidence>
<comment type="similarity">
    <text evidence="1 4 5">Belongs to the universal ribosomal protein uS15 family.</text>
</comment>
<keyword evidence="2 4" id="KW-0689">Ribosomal protein</keyword>
<dbReference type="RefSeq" id="WP_042684812.1">
    <property type="nucleotide sequence ID" value="NZ_DUIH01000021.1"/>
</dbReference>